<dbReference type="PANTHER" id="PTHR47245">
    <property type="entry name" value="PEPTIDYLPROLYL ISOMERASE"/>
    <property type="match status" value="1"/>
</dbReference>
<dbReference type="InterPro" id="IPR050245">
    <property type="entry name" value="PrsA_foldase"/>
</dbReference>
<keyword evidence="6" id="KW-1133">Transmembrane helix</keyword>
<comment type="caution">
    <text evidence="8">The sequence shown here is derived from an EMBL/GenBank/DDBJ whole genome shotgun (WGS) entry which is preliminary data.</text>
</comment>
<evidence type="ECO:0000313" key="9">
    <source>
        <dbReference type="Proteomes" id="UP000027665"/>
    </source>
</evidence>
<dbReference type="Pfam" id="PF13624">
    <property type="entry name" value="SurA_N_3"/>
    <property type="match status" value="1"/>
</dbReference>
<keyword evidence="3" id="KW-0732">Signal</keyword>
<feature type="transmembrane region" description="Helical" evidence="6">
    <location>
        <begin position="12"/>
        <end position="31"/>
    </location>
</feature>
<dbReference type="PROSITE" id="PS51257">
    <property type="entry name" value="PROKAR_LIPOPROTEIN"/>
    <property type="match status" value="1"/>
</dbReference>
<gene>
    <name evidence="8" type="ORF">EH55_08955</name>
</gene>
<evidence type="ECO:0000313" key="8">
    <source>
        <dbReference type="EMBL" id="KEJ93419.1"/>
    </source>
</evidence>
<dbReference type="AlphaFoldDB" id="A0A073IUF1"/>
<dbReference type="EC" id="5.2.1.8" evidence="2"/>
<evidence type="ECO:0000256" key="1">
    <source>
        <dbReference type="ARBA" id="ARBA00000971"/>
    </source>
</evidence>
<evidence type="ECO:0000256" key="3">
    <source>
        <dbReference type="ARBA" id="ARBA00022729"/>
    </source>
</evidence>
<keyword evidence="6" id="KW-0472">Membrane</keyword>
<evidence type="ECO:0000259" key="7">
    <source>
        <dbReference type="Pfam" id="PF13145"/>
    </source>
</evidence>
<name>A0A073IUF1_9BACT</name>
<dbReference type="PANTHER" id="PTHR47245:SF1">
    <property type="entry name" value="FOLDASE PROTEIN PRSA"/>
    <property type="match status" value="1"/>
</dbReference>
<proteinExistence type="predicted"/>
<dbReference type="Proteomes" id="UP000027665">
    <property type="component" value="Unassembled WGS sequence"/>
</dbReference>
<organism evidence="8 9">
    <name type="scientific">Synergistes jonesii</name>
    <dbReference type="NCBI Taxonomy" id="2754"/>
    <lineage>
        <taxon>Bacteria</taxon>
        <taxon>Thermotogati</taxon>
        <taxon>Synergistota</taxon>
        <taxon>Synergistia</taxon>
        <taxon>Synergistales</taxon>
        <taxon>Synergistaceae</taxon>
        <taxon>Synergistes</taxon>
    </lineage>
</organism>
<sequence length="343" mass="38538">MLRLMRNHTKIIMIIVILFFVASCFAGYGLYVRGNRGRQEGMRDYAVAEVGGKTVMRSELEKAAQQISERYGNNVTSADAPGIRKAALDGIAIEGELAKEISDRKIEAANDEIDAEYKRAMDSYPTREEFAEYLKRSGRTERQIKEDIRKHIQMRKLFESLENDIKIDDKETRAFYDATKPFLFKRPAGFNVNIAAFTDKAAAEEARKEIAAGGKWDDVIAKHRAALEMATSYDKPMLMAEQMLQKELPVLKDYPMNKVTPVEDAGANRSYIAIKRSKEAERVLSFDEASADAASALKNQKMQQAQQKLFGDLLERADVKILDESIFPSNRAEGSAASADKVD</sequence>
<keyword evidence="4" id="KW-0697">Rotamase</keyword>
<dbReference type="RefSeq" id="WP_051682532.1">
    <property type="nucleotide sequence ID" value="NZ_JAWRIX010000071.1"/>
</dbReference>
<evidence type="ECO:0000256" key="6">
    <source>
        <dbReference type="SAM" id="Phobius"/>
    </source>
</evidence>
<keyword evidence="9" id="KW-1185">Reference proteome</keyword>
<reference evidence="8 9" key="1">
    <citation type="submission" date="2014-04" db="EMBL/GenBank/DDBJ databases">
        <title>Draft Genome Sequence of Synergistes jonesii.</title>
        <authorList>
            <person name="Coil D.A."/>
            <person name="Eisen J.A."/>
            <person name="Holland-Moritz H.E."/>
        </authorList>
    </citation>
    <scope>NUCLEOTIDE SEQUENCE [LARGE SCALE GENOMIC DNA]</scope>
    <source>
        <strain evidence="8 9">78-1</strain>
    </source>
</reference>
<accession>A0A073IUF1</accession>
<evidence type="ECO:0000256" key="4">
    <source>
        <dbReference type="ARBA" id="ARBA00023110"/>
    </source>
</evidence>
<dbReference type="STRING" id="2754.EH55_08955"/>
<keyword evidence="6" id="KW-0812">Transmembrane</keyword>
<dbReference type="OrthoDB" id="2950at2"/>
<feature type="domain" description="PpiC" evidence="7">
    <location>
        <begin position="167"/>
        <end position="290"/>
    </location>
</feature>
<keyword evidence="5" id="KW-0413">Isomerase</keyword>
<evidence type="ECO:0000256" key="5">
    <source>
        <dbReference type="ARBA" id="ARBA00023235"/>
    </source>
</evidence>
<dbReference type="GeneID" id="90982599"/>
<protein>
    <recommendedName>
        <fullName evidence="2">peptidylprolyl isomerase</fullName>
        <ecNumber evidence="2">5.2.1.8</ecNumber>
    </recommendedName>
</protein>
<dbReference type="EMBL" id="JMKI01000004">
    <property type="protein sequence ID" value="KEJ93419.1"/>
    <property type="molecule type" value="Genomic_DNA"/>
</dbReference>
<dbReference type="Gene3D" id="1.10.4030.10">
    <property type="entry name" value="Porin chaperone SurA, peptide-binding domain"/>
    <property type="match status" value="1"/>
</dbReference>
<evidence type="ECO:0000256" key="2">
    <source>
        <dbReference type="ARBA" id="ARBA00013194"/>
    </source>
</evidence>
<dbReference type="GO" id="GO:0003755">
    <property type="term" value="F:peptidyl-prolyl cis-trans isomerase activity"/>
    <property type="evidence" value="ECO:0007669"/>
    <property type="project" value="UniProtKB-KW"/>
</dbReference>
<dbReference type="SUPFAM" id="SSF109998">
    <property type="entry name" value="Triger factor/SurA peptide-binding domain-like"/>
    <property type="match status" value="1"/>
</dbReference>
<dbReference type="Pfam" id="PF13145">
    <property type="entry name" value="Rotamase_2"/>
    <property type="match status" value="1"/>
</dbReference>
<comment type="catalytic activity">
    <reaction evidence="1">
        <text>[protein]-peptidylproline (omega=180) = [protein]-peptidylproline (omega=0)</text>
        <dbReference type="Rhea" id="RHEA:16237"/>
        <dbReference type="Rhea" id="RHEA-COMP:10747"/>
        <dbReference type="Rhea" id="RHEA-COMP:10748"/>
        <dbReference type="ChEBI" id="CHEBI:83833"/>
        <dbReference type="ChEBI" id="CHEBI:83834"/>
        <dbReference type="EC" id="5.2.1.8"/>
    </reaction>
</comment>
<dbReference type="InterPro" id="IPR000297">
    <property type="entry name" value="PPIase_PpiC"/>
</dbReference>
<dbReference type="Gene3D" id="3.10.50.40">
    <property type="match status" value="1"/>
</dbReference>
<dbReference type="InterPro" id="IPR046357">
    <property type="entry name" value="PPIase_dom_sf"/>
</dbReference>
<dbReference type="eggNOG" id="COG0760">
    <property type="taxonomic scope" value="Bacteria"/>
</dbReference>
<dbReference type="InterPro" id="IPR027304">
    <property type="entry name" value="Trigger_fact/SurA_dom_sf"/>
</dbReference>